<sequence>MDLSRVAWWPLALLSSSLAAFVLIFSGRYGPHRDELYFVTAGQHLAWGYVDQPAFTPLVARLVSTLFGDALVAWRFPSALAAGAVVLLTGLIARRLGGDRSAQLLAGSAMAVSAFLLIVGHMLSTATFDLLFWTLISFLVVRQLQGADPRGWLLVGLVTGIALHNKTLIAALIAALLLGLLAVGPRSVLRSGWLWAGAGIAALVWLPNLAWQASNGWPQLSLARAIADGSSGSSQPWWLFLPMQLVLISPVLVAMWVPGLVRMWRAVELRPVRCFAVAYVVLAVVFLVTGGKPYYLAGLFPVLLAAGAPLVVDWLRRRSDARAWVSGGLGLSLLFNAVLMLPVLPVRVLADTPVVDINYDAGETVGWPAFADTVAGVFAGVSRAEQIRTVVVTENYGQAGAIDRYGPERGLSKAYSGHNAYFDWGPPPDTAGPVVVIGFDEDFLRTVFADVSPAATIDNGVGVNNDEQGTPVWIARDPRGPWAAIWPSFRRLG</sequence>
<keyword evidence="3 10" id="KW-0328">Glycosyltransferase</keyword>
<name>A0ABW7JH76_9NOCA</name>
<evidence type="ECO:0000313" key="10">
    <source>
        <dbReference type="EMBL" id="MFH5207326.1"/>
    </source>
</evidence>
<dbReference type="EMBL" id="JBIMSO010000016">
    <property type="protein sequence ID" value="MFH5207326.1"/>
    <property type="molecule type" value="Genomic_DNA"/>
</dbReference>
<dbReference type="InterPro" id="IPR038731">
    <property type="entry name" value="RgtA/B/C-like"/>
</dbReference>
<dbReference type="Proteomes" id="UP001609175">
    <property type="component" value="Unassembled WGS sequence"/>
</dbReference>
<comment type="caution">
    <text evidence="10">The sequence shown here is derived from an EMBL/GenBank/DDBJ whole genome shotgun (WGS) entry which is preliminary data.</text>
</comment>
<evidence type="ECO:0000259" key="9">
    <source>
        <dbReference type="Pfam" id="PF13231"/>
    </source>
</evidence>
<keyword evidence="4 10" id="KW-0808">Transferase</keyword>
<evidence type="ECO:0000256" key="2">
    <source>
        <dbReference type="ARBA" id="ARBA00022475"/>
    </source>
</evidence>
<dbReference type="InterPro" id="IPR050297">
    <property type="entry name" value="LipidA_mod_glycosyltrf_83"/>
</dbReference>
<keyword evidence="6 8" id="KW-1133">Transmembrane helix</keyword>
<reference evidence="10 11" key="1">
    <citation type="submission" date="2024-10" db="EMBL/GenBank/DDBJ databases">
        <authorList>
            <person name="Riesco R."/>
        </authorList>
    </citation>
    <scope>NUCLEOTIDE SEQUENCE [LARGE SCALE GENOMIC DNA]</scope>
    <source>
        <strain evidence="10 11">NCIMB 15449</strain>
    </source>
</reference>
<keyword evidence="7 8" id="KW-0472">Membrane</keyword>
<accession>A0ABW7JH76</accession>
<evidence type="ECO:0000256" key="4">
    <source>
        <dbReference type="ARBA" id="ARBA00022679"/>
    </source>
</evidence>
<keyword evidence="2" id="KW-1003">Cell membrane</keyword>
<evidence type="ECO:0000313" key="11">
    <source>
        <dbReference type="Proteomes" id="UP001609175"/>
    </source>
</evidence>
<feature type="transmembrane region" description="Helical" evidence="8">
    <location>
        <begin position="237"/>
        <end position="257"/>
    </location>
</feature>
<evidence type="ECO:0000256" key="7">
    <source>
        <dbReference type="ARBA" id="ARBA00023136"/>
    </source>
</evidence>
<dbReference type="RefSeq" id="WP_395112746.1">
    <property type="nucleotide sequence ID" value="NZ_JBIMSO010000016.1"/>
</dbReference>
<feature type="transmembrane region" description="Helical" evidence="8">
    <location>
        <begin position="152"/>
        <end position="181"/>
    </location>
</feature>
<evidence type="ECO:0000256" key="1">
    <source>
        <dbReference type="ARBA" id="ARBA00004651"/>
    </source>
</evidence>
<evidence type="ECO:0000256" key="6">
    <source>
        <dbReference type="ARBA" id="ARBA00022989"/>
    </source>
</evidence>
<protein>
    <submittedName>
        <fullName evidence="10">ArnT family glycosyltransferase</fullName>
        <ecNumber evidence="10">2.4.-.-</ecNumber>
    </submittedName>
</protein>
<dbReference type="EC" id="2.4.-.-" evidence="10"/>
<feature type="transmembrane region" description="Helical" evidence="8">
    <location>
        <begin position="269"/>
        <end position="288"/>
    </location>
</feature>
<feature type="transmembrane region" description="Helical" evidence="8">
    <location>
        <begin position="294"/>
        <end position="312"/>
    </location>
</feature>
<proteinExistence type="predicted"/>
<dbReference type="GO" id="GO:0016757">
    <property type="term" value="F:glycosyltransferase activity"/>
    <property type="evidence" value="ECO:0007669"/>
    <property type="project" value="UniProtKB-KW"/>
</dbReference>
<evidence type="ECO:0000256" key="3">
    <source>
        <dbReference type="ARBA" id="ARBA00022676"/>
    </source>
</evidence>
<evidence type="ECO:0000256" key="5">
    <source>
        <dbReference type="ARBA" id="ARBA00022692"/>
    </source>
</evidence>
<gene>
    <name evidence="10" type="ORF">ACHIPZ_03685</name>
</gene>
<dbReference type="Pfam" id="PF13231">
    <property type="entry name" value="PMT_2"/>
    <property type="match status" value="1"/>
</dbReference>
<feature type="transmembrane region" description="Helical" evidence="8">
    <location>
        <begin position="7"/>
        <end position="27"/>
    </location>
</feature>
<feature type="transmembrane region" description="Helical" evidence="8">
    <location>
        <begin position="114"/>
        <end position="140"/>
    </location>
</feature>
<comment type="subcellular location">
    <subcellularLocation>
        <location evidence="1">Cell membrane</location>
        <topology evidence="1">Multi-pass membrane protein</topology>
    </subcellularLocation>
</comment>
<feature type="transmembrane region" description="Helical" evidence="8">
    <location>
        <begin position="324"/>
        <end position="344"/>
    </location>
</feature>
<feature type="transmembrane region" description="Helical" evidence="8">
    <location>
        <begin position="193"/>
        <end position="211"/>
    </location>
</feature>
<dbReference type="PANTHER" id="PTHR33908">
    <property type="entry name" value="MANNOSYLTRANSFERASE YKCB-RELATED"/>
    <property type="match status" value="1"/>
</dbReference>
<evidence type="ECO:0000256" key="8">
    <source>
        <dbReference type="SAM" id="Phobius"/>
    </source>
</evidence>
<feature type="domain" description="Glycosyltransferase RgtA/B/C/D-like" evidence="9">
    <location>
        <begin position="51"/>
        <end position="211"/>
    </location>
</feature>
<dbReference type="PANTHER" id="PTHR33908:SF11">
    <property type="entry name" value="MEMBRANE PROTEIN"/>
    <property type="match status" value="1"/>
</dbReference>
<organism evidence="10 11">
    <name type="scientific">Antrihabitans spumae</name>
    <dbReference type="NCBI Taxonomy" id="3373370"/>
    <lineage>
        <taxon>Bacteria</taxon>
        <taxon>Bacillati</taxon>
        <taxon>Actinomycetota</taxon>
        <taxon>Actinomycetes</taxon>
        <taxon>Mycobacteriales</taxon>
        <taxon>Nocardiaceae</taxon>
        <taxon>Antrihabitans</taxon>
    </lineage>
</organism>
<keyword evidence="5 8" id="KW-0812">Transmembrane</keyword>
<feature type="transmembrane region" description="Helical" evidence="8">
    <location>
        <begin position="72"/>
        <end position="93"/>
    </location>
</feature>